<dbReference type="EMBL" id="DVMW01000049">
    <property type="protein sequence ID" value="HIU36626.1"/>
    <property type="molecule type" value="Genomic_DNA"/>
</dbReference>
<dbReference type="GO" id="GO:0047661">
    <property type="term" value="F:amino-acid racemase activity"/>
    <property type="evidence" value="ECO:0007669"/>
    <property type="project" value="InterPro"/>
</dbReference>
<dbReference type="AlphaFoldDB" id="A0A9D1LF84"/>
<dbReference type="PANTHER" id="PTHR21198:SF7">
    <property type="entry name" value="ASPARTATE-GLUTAMATE RACEMASE FAMILY"/>
    <property type="match status" value="1"/>
</dbReference>
<dbReference type="InterPro" id="IPR001920">
    <property type="entry name" value="Asp/Glu_race"/>
</dbReference>
<name>A0A9D1LF84_9FIRM</name>
<dbReference type="InterPro" id="IPR018187">
    <property type="entry name" value="Asp/Glu_racemase_AS_1"/>
</dbReference>
<organism evidence="3 4">
    <name type="scientific">Candidatus Fimenecus excrementigallinarum</name>
    <dbReference type="NCBI Taxonomy" id="2840816"/>
    <lineage>
        <taxon>Bacteria</taxon>
        <taxon>Bacillati</taxon>
        <taxon>Bacillota</taxon>
        <taxon>Clostridia</taxon>
        <taxon>Candidatus Fimenecus</taxon>
    </lineage>
</organism>
<reference evidence="3" key="1">
    <citation type="submission" date="2020-10" db="EMBL/GenBank/DDBJ databases">
        <authorList>
            <person name="Gilroy R."/>
        </authorList>
    </citation>
    <scope>NUCLEOTIDE SEQUENCE</scope>
    <source>
        <strain evidence="3">ChiGjej1B1-19959</strain>
    </source>
</reference>
<protein>
    <submittedName>
        <fullName evidence="3">Amino acid racemase</fullName>
        <ecNumber evidence="3">5.1.1.-</ecNumber>
    </submittedName>
</protein>
<evidence type="ECO:0000313" key="4">
    <source>
        <dbReference type="Proteomes" id="UP000824071"/>
    </source>
</evidence>
<dbReference type="InterPro" id="IPR004380">
    <property type="entry name" value="Asp_race"/>
</dbReference>
<accession>A0A9D1LF84</accession>
<evidence type="ECO:0000256" key="1">
    <source>
        <dbReference type="ARBA" id="ARBA00007847"/>
    </source>
</evidence>
<dbReference type="NCBIfam" id="TIGR00035">
    <property type="entry name" value="asp_race"/>
    <property type="match status" value="1"/>
</dbReference>
<dbReference type="Proteomes" id="UP000824071">
    <property type="component" value="Unassembled WGS sequence"/>
</dbReference>
<keyword evidence="2 3" id="KW-0413">Isomerase</keyword>
<sequence>MQEKVLGVLGGVGPLATVYFADLVIKMTDAKTDQEHIPMVILNHASIPDRTAYILDRTKPDPLPVMVSDAKKLERDGCDCIVIPCNTAHYFYDAMQQSVRIPILNILEETVAYAEKTVPNLRCIGILATEGTVASGAYQTVIQKHGLDYRLPTTEDQASLMHIIYDQVKAGEKADICEFLRIVGALKKAGCEAVVLGCTELSVIRKDFSLTQPELVDSMECLARASIRFCGKRLREPAQADTHLE</sequence>
<dbReference type="SUPFAM" id="SSF53681">
    <property type="entry name" value="Aspartate/glutamate racemase"/>
    <property type="match status" value="2"/>
</dbReference>
<reference evidence="3" key="2">
    <citation type="journal article" date="2021" name="PeerJ">
        <title>Extensive microbial diversity within the chicken gut microbiome revealed by metagenomics and culture.</title>
        <authorList>
            <person name="Gilroy R."/>
            <person name="Ravi A."/>
            <person name="Getino M."/>
            <person name="Pursley I."/>
            <person name="Horton D.L."/>
            <person name="Alikhan N.F."/>
            <person name="Baker D."/>
            <person name="Gharbi K."/>
            <person name="Hall N."/>
            <person name="Watson M."/>
            <person name="Adriaenssens E.M."/>
            <person name="Foster-Nyarko E."/>
            <person name="Jarju S."/>
            <person name="Secka A."/>
            <person name="Antonio M."/>
            <person name="Oren A."/>
            <person name="Chaudhuri R.R."/>
            <person name="La Ragione R."/>
            <person name="Hildebrand F."/>
            <person name="Pallen M.J."/>
        </authorList>
    </citation>
    <scope>NUCLEOTIDE SEQUENCE</scope>
    <source>
        <strain evidence="3">ChiGjej1B1-19959</strain>
    </source>
</reference>
<dbReference type="PROSITE" id="PS00923">
    <property type="entry name" value="ASP_GLU_RACEMASE_1"/>
    <property type="match status" value="1"/>
</dbReference>
<proteinExistence type="inferred from homology"/>
<comment type="caution">
    <text evidence="3">The sequence shown here is derived from an EMBL/GenBank/DDBJ whole genome shotgun (WGS) entry which is preliminary data.</text>
</comment>
<dbReference type="InterPro" id="IPR015942">
    <property type="entry name" value="Asp/Glu/hydantoin_racemase"/>
</dbReference>
<comment type="similarity">
    <text evidence="1">Belongs to the aspartate/glutamate racemases family.</text>
</comment>
<gene>
    <name evidence="3" type="ORF">IAC53_08490</name>
</gene>
<evidence type="ECO:0000313" key="3">
    <source>
        <dbReference type="EMBL" id="HIU36626.1"/>
    </source>
</evidence>
<dbReference type="Pfam" id="PF01177">
    <property type="entry name" value="Asp_Glu_race"/>
    <property type="match status" value="1"/>
</dbReference>
<dbReference type="PANTHER" id="PTHR21198">
    <property type="entry name" value="GLUTAMATE RACEMASE"/>
    <property type="match status" value="1"/>
</dbReference>
<evidence type="ECO:0000256" key="2">
    <source>
        <dbReference type="ARBA" id="ARBA00023235"/>
    </source>
</evidence>
<dbReference type="Gene3D" id="3.40.50.1860">
    <property type="match status" value="2"/>
</dbReference>
<dbReference type="EC" id="5.1.1.-" evidence="3"/>